<dbReference type="EMBL" id="WEKV01000004">
    <property type="protein sequence ID" value="KAB7787085.1"/>
    <property type="molecule type" value="Genomic_DNA"/>
</dbReference>
<proteinExistence type="predicted"/>
<dbReference type="AlphaFoldDB" id="A0A833J9P0"/>
<evidence type="ECO:0000313" key="1">
    <source>
        <dbReference type="EMBL" id="KAB7787085.1"/>
    </source>
</evidence>
<comment type="caution">
    <text evidence="1">The sequence shown here is derived from an EMBL/GenBank/DDBJ whole genome shotgun (WGS) entry which is preliminary data.</text>
</comment>
<evidence type="ECO:0000313" key="2">
    <source>
        <dbReference type="Proteomes" id="UP000469949"/>
    </source>
</evidence>
<name>A0A833J9P0_9HYPH</name>
<gene>
    <name evidence="1" type="ORF">F8B43_0521</name>
</gene>
<protein>
    <submittedName>
        <fullName evidence="1">Uncharacterized protein</fullName>
    </submittedName>
</protein>
<reference evidence="1 2" key="1">
    <citation type="submission" date="2019-10" db="EMBL/GenBank/DDBJ databases">
        <title>Draft Genome Sequence of the Caffeine Degrading Methylotroph Methylorubrum populi PINKEL.</title>
        <authorList>
            <person name="Dawson S.C."/>
            <person name="Zhang X."/>
            <person name="Wright M.E."/>
            <person name="Sharma G."/>
            <person name="Langner J.T."/>
            <person name="Ditty J.L."/>
            <person name="Subuyuj G.A."/>
        </authorList>
    </citation>
    <scope>NUCLEOTIDE SEQUENCE [LARGE SCALE GENOMIC DNA]</scope>
    <source>
        <strain evidence="1 2">Pinkel</strain>
    </source>
</reference>
<accession>A0A833J9P0</accession>
<dbReference type="Proteomes" id="UP000469949">
    <property type="component" value="Unassembled WGS sequence"/>
</dbReference>
<organism evidence="1 2">
    <name type="scientific">Methylorubrum populi</name>
    <dbReference type="NCBI Taxonomy" id="223967"/>
    <lineage>
        <taxon>Bacteria</taxon>
        <taxon>Pseudomonadati</taxon>
        <taxon>Pseudomonadota</taxon>
        <taxon>Alphaproteobacteria</taxon>
        <taxon>Hyphomicrobiales</taxon>
        <taxon>Methylobacteriaceae</taxon>
        <taxon>Methylorubrum</taxon>
    </lineage>
</organism>
<sequence length="42" mass="4423">MIGRQEPGGSETVASVPLAVRAVVAQERPLPREAAGIHEKSQ</sequence>